<proteinExistence type="predicted"/>
<keyword evidence="1" id="KW-0472">Membrane</keyword>
<accession>A0ABS2GJ37</accession>
<evidence type="ECO:0000313" key="2">
    <source>
        <dbReference type="EMBL" id="MBM6922337.1"/>
    </source>
</evidence>
<protein>
    <recommendedName>
        <fullName evidence="4">Small integral membrane protein</fullName>
    </recommendedName>
</protein>
<feature type="transmembrane region" description="Helical" evidence="1">
    <location>
        <begin position="38"/>
        <end position="55"/>
    </location>
</feature>
<gene>
    <name evidence="2" type="ORF">H9X81_01335</name>
</gene>
<feature type="transmembrane region" description="Helical" evidence="1">
    <location>
        <begin position="12"/>
        <end position="32"/>
    </location>
</feature>
<dbReference type="Proteomes" id="UP000724149">
    <property type="component" value="Unassembled WGS sequence"/>
</dbReference>
<organism evidence="2 3">
    <name type="scientific">Hydrogenoanaerobacterium saccharovorans</name>
    <dbReference type="NCBI Taxonomy" id="474960"/>
    <lineage>
        <taxon>Bacteria</taxon>
        <taxon>Bacillati</taxon>
        <taxon>Bacillota</taxon>
        <taxon>Clostridia</taxon>
        <taxon>Eubacteriales</taxon>
        <taxon>Oscillospiraceae</taxon>
        <taxon>Hydrogenoanaerobacterium</taxon>
    </lineage>
</organism>
<dbReference type="EMBL" id="JACSNR010000001">
    <property type="protein sequence ID" value="MBM6922337.1"/>
    <property type="molecule type" value="Genomic_DNA"/>
</dbReference>
<reference evidence="2 3" key="1">
    <citation type="journal article" date="2021" name="Sci. Rep.">
        <title>The distribution of antibiotic resistance genes in chicken gut microbiota commensals.</title>
        <authorList>
            <person name="Juricova H."/>
            <person name="Matiasovicova J."/>
            <person name="Kubasova T."/>
            <person name="Cejkova D."/>
            <person name="Rychlik I."/>
        </authorList>
    </citation>
    <scope>NUCLEOTIDE SEQUENCE [LARGE SCALE GENOMIC DNA]</scope>
    <source>
        <strain evidence="2 3">An564</strain>
    </source>
</reference>
<evidence type="ECO:0000313" key="3">
    <source>
        <dbReference type="Proteomes" id="UP000724149"/>
    </source>
</evidence>
<evidence type="ECO:0000256" key="1">
    <source>
        <dbReference type="SAM" id="Phobius"/>
    </source>
</evidence>
<name>A0ABS2GJ37_9FIRM</name>
<evidence type="ECO:0008006" key="4">
    <source>
        <dbReference type="Google" id="ProtNLM"/>
    </source>
</evidence>
<keyword evidence="3" id="KW-1185">Reference proteome</keyword>
<keyword evidence="1" id="KW-0812">Transmembrane</keyword>
<comment type="caution">
    <text evidence="2">The sequence shown here is derived from an EMBL/GenBank/DDBJ whole genome shotgun (WGS) entry which is preliminary data.</text>
</comment>
<keyword evidence="1" id="KW-1133">Transmembrane helix</keyword>
<sequence length="57" mass="5879">MTMGCRGSGGDLARCFTAAALAFAAGVVLGLLCTYNVILVFLCLFLIGVVVIGLVKR</sequence>